<proteinExistence type="inferred from homology"/>
<dbReference type="GO" id="GO:0006260">
    <property type="term" value="P:DNA replication"/>
    <property type="evidence" value="ECO:0007669"/>
    <property type="project" value="UniProtKB-KW"/>
</dbReference>
<dbReference type="SUPFAM" id="SSF49493">
    <property type="entry name" value="HSP40/DnaJ peptide-binding domain"/>
    <property type="match status" value="2"/>
</dbReference>
<dbReference type="STRING" id="1801677.A2365_02525"/>
<protein>
    <recommendedName>
        <fullName evidence="7 8">Chaperone protein DnaJ</fullName>
    </recommendedName>
</protein>
<evidence type="ECO:0000313" key="12">
    <source>
        <dbReference type="EMBL" id="OGZ26742.1"/>
    </source>
</evidence>
<evidence type="ECO:0000256" key="8">
    <source>
        <dbReference type="HAMAP-Rule" id="MF_01152"/>
    </source>
</evidence>
<dbReference type="GO" id="GO:0008270">
    <property type="term" value="F:zinc ion binding"/>
    <property type="evidence" value="ECO:0007669"/>
    <property type="project" value="UniProtKB-UniRule"/>
</dbReference>
<dbReference type="CDD" id="cd10719">
    <property type="entry name" value="DnaJ_zf"/>
    <property type="match status" value="1"/>
</dbReference>
<accession>A0A1G2EMG7</accession>
<evidence type="ECO:0000256" key="3">
    <source>
        <dbReference type="ARBA" id="ARBA00022771"/>
    </source>
</evidence>
<dbReference type="InterPro" id="IPR008971">
    <property type="entry name" value="HSP40/DnaJ_pept-bd"/>
</dbReference>
<feature type="repeat" description="CXXCXGXG motif" evidence="8">
    <location>
        <begin position="147"/>
        <end position="154"/>
    </location>
</feature>
<dbReference type="NCBIfam" id="TIGR02349">
    <property type="entry name" value="DnaJ_bact"/>
    <property type="match status" value="1"/>
</dbReference>
<dbReference type="InterPro" id="IPR001305">
    <property type="entry name" value="HSP_DnaJ_Cys-rich_dom"/>
</dbReference>
<evidence type="ECO:0000259" key="11">
    <source>
        <dbReference type="PROSITE" id="PS51188"/>
    </source>
</evidence>
<keyword evidence="8" id="KW-0963">Cytoplasm</keyword>
<dbReference type="InterPro" id="IPR036410">
    <property type="entry name" value="HSP_DnaJ_Cys-rich_dom_sf"/>
</dbReference>
<dbReference type="NCBIfam" id="NF008035">
    <property type="entry name" value="PRK10767.1"/>
    <property type="match status" value="1"/>
</dbReference>
<keyword evidence="3 8" id="KW-0863">Zinc-finger</keyword>
<feature type="binding site" evidence="8">
    <location>
        <position position="164"/>
    </location>
    <ligand>
        <name>Zn(2+)</name>
        <dbReference type="ChEBI" id="CHEBI:29105"/>
        <label>2</label>
    </ligand>
</feature>
<keyword evidence="5 8" id="KW-0143">Chaperone</keyword>
<evidence type="ECO:0000256" key="6">
    <source>
        <dbReference type="ARBA" id="ARBA00061004"/>
    </source>
</evidence>
<dbReference type="EMBL" id="MHMM01000017">
    <property type="protein sequence ID" value="OGZ26742.1"/>
    <property type="molecule type" value="Genomic_DNA"/>
</dbReference>
<dbReference type="SUPFAM" id="SSF57938">
    <property type="entry name" value="DnaJ/Hsp40 cysteine-rich domain"/>
    <property type="match status" value="1"/>
</dbReference>
<evidence type="ECO:0000256" key="9">
    <source>
        <dbReference type="PROSITE-ProRule" id="PRU00546"/>
    </source>
</evidence>
<dbReference type="Gene3D" id="2.60.260.20">
    <property type="entry name" value="Urease metallochaperone UreE, N-terminal domain"/>
    <property type="match status" value="2"/>
</dbReference>
<dbReference type="InterPro" id="IPR001623">
    <property type="entry name" value="DnaJ_domain"/>
</dbReference>
<dbReference type="GO" id="GO:0042026">
    <property type="term" value="P:protein refolding"/>
    <property type="evidence" value="ECO:0007669"/>
    <property type="project" value="TreeGrafter"/>
</dbReference>
<evidence type="ECO:0000259" key="10">
    <source>
        <dbReference type="PROSITE" id="PS50076"/>
    </source>
</evidence>
<feature type="binding site" evidence="8">
    <location>
        <position position="204"/>
    </location>
    <ligand>
        <name>Zn(2+)</name>
        <dbReference type="ChEBI" id="CHEBI:29105"/>
        <label>1</label>
    </ligand>
</feature>
<dbReference type="PANTHER" id="PTHR43096">
    <property type="entry name" value="DNAJ HOMOLOG 1, MITOCHONDRIAL-RELATED"/>
    <property type="match status" value="1"/>
</dbReference>
<dbReference type="InterPro" id="IPR012724">
    <property type="entry name" value="DnaJ"/>
</dbReference>
<sequence length="357" mass="39414">MKDYYSILGVSKTASPEEIKKAYYKLAHKYHPDKGGDKEKMKEINEAYQILSDRDKRSQYDRFGTGSDNQDWGGFNWSWGRTPGADSAFDFEDLEDIFSGAFGFGSRGTKKKDLKRGNNIKIDFEISLDQTLNNIEKEIVLKKFVVCSRCAGKGSEPGTKSNECPTCGGTGEVQEVKKTFLGSFTSWTVCPNCQGEGQKPESPCNVCKGEGRVRGEETVKINIPAGVDSNQVIKVMGAGESGRRGARSGDLFIRIFIKPHPLFERRGDDLFTEALISFSQAVLGDEVEIESLEKTKLLLKVPAGTESGKVLKITGKGIPHFSGFGKGSLYVRLVITTPNRLTKVQKELLKKLREAGL</sequence>
<comment type="domain">
    <text evidence="8">The J domain is necessary and sufficient to stimulate DnaK ATPase activity. Zinc center 1 plays an important role in the autonomous, DnaK-independent chaperone activity of DnaJ. Zinc center 2 is essential for interaction with DnaK and for DnaJ activity.</text>
</comment>
<comment type="caution">
    <text evidence="12">The sequence shown here is derived from an EMBL/GenBank/DDBJ whole genome shotgun (WGS) entry which is preliminary data.</text>
</comment>
<evidence type="ECO:0000313" key="13">
    <source>
        <dbReference type="Proteomes" id="UP000177740"/>
    </source>
</evidence>
<dbReference type="Pfam" id="PF00684">
    <property type="entry name" value="DnaJ_CXXCXGXG"/>
    <property type="match status" value="1"/>
</dbReference>
<dbReference type="PANTHER" id="PTHR43096:SF52">
    <property type="entry name" value="DNAJ HOMOLOG 1, MITOCHONDRIAL-RELATED"/>
    <property type="match status" value="1"/>
</dbReference>
<dbReference type="PROSITE" id="PS50076">
    <property type="entry name" value="DNAJ_2"/>
    <property type="match status" value="1"/>
</dbReference>
<reference evidence="12 13" key="1">
    <citation type="journal article" date="2016" name="Nat. Commun.">
        <title>Thousands of microbial genomes shed light on interconnected biogeochemical processes in an aquifer system.</title>
        <authorList>
            <person name="Anantharaman K."/>
            <person name="Brown C.T."/>
            <person name="Hug L.A."/>
            <person name="Sharon I."/>
            <person name="Castelle C.J."/>
            <person name="Probst A.J."/>
            <person name="Thomas B.C."/>
            <person name="Singh A."/>
            <person name="Wilkins M.J."/>
            <person name="Karaoz U."/>
            <person name="Brodie E.L."/>
            <person name="Williams K.H."/>
            <person name="Hubbard S.S."/>
            <person name="Banfield J.F."/>
        </authorList>
    </citation>
    <scope>NUCLEOTIDE SEQUENCE [LARGE SCALE GENOMIC DNA]</scope>
</reference>
<keyword evidence="1 8" id="KW-0479">Metal-binding</keyword>
<organism evidence="12 13">
    <name type="scientific">Candidatus Nealsonbacteria bacterium RIFOXYB1_FULL_40_15</name>
    <dbReference type="NCBI Taxonomy" id="1801677"/>
    <lineage>
        <taxon>Bacteria</taxon>
        <taxon>Candidatus Nealsoniibacteriota</taxon>
    </lineage>
</organism>
<dbReference type="GO" id="GO:0005524">
    <property type="term" value="F:ATP binding"/>
    <property type="evidence" value="ECO:0007669"/>
    <property type="project" value="InterPro"/>
</dbReference>
<comment type="similarity">
    <text evidence="6 8">Belongs to the DnaJ family.</text>
</comment>
<evidence type="ECO:0000256" key="2">
    <source>
        <dbReference type="ARBA" id="ARBA00022737"/>
    </source>
</evidence>
<feature type="binding site" evidence="8">
    <location>
        <position position="150"/>
    </location>
    <ligand>
        <name>Zn(2+)</name>
        <dbReference type="ChEBI" id="CHEBI:29105"/>
        <label>1</label>
    </ligand>
</feature>
<dbReference type="AlphaFoldDB" id="A0A1G2EMG7"/>
<dbReference type="SMART" id="SM00271">
    <property type="entry name" value="DnaJ"/>
    <property type="match status" value="1"/>
</dbReference>
<feature type="binding site" evidence="8">
    <location>
        <position position="193"/>
    </location>
    <ligand>
        <name>Zn(2+)</name>
        <dbReference type="ChEBI" id="CHEBI:29105"/>
        <label>2</label>
    </ligand>
</feature>
<keyword evidence="2 8" id="KW-0677">Repeat</keyword>
<dbReference type="FunFam" id="2.10.230.10:FF:000002">
    <property type="entry name" value="Molecular chaperone DnaJ"/>
    <property type="match status" value="1"/>
</dbReference>
<keyword evidence="8" id="KW-0346">Stress response</keyword>
<dbReference type="InterPro" id="IPR002939">
    <property type="entry name" value="DnaJ_C"/>
</dbReference>
<dbReference type="Proteomes" id="UP000177740">
    <property type="component" value="Unassembled WGS sequence"/>
</dbReference>
<feature type="zinc finger region" description="CR-type" evidence="9">
    <location>
        <begin position="134"/>
        <end position="216"/>
    </location>
</feature>
<dbReference type="GO" id="GO:0009408">
    <property type="term" value="P:response to heat"/>
    <property type="evidence" value="ECO:0007669"/>
    <property type="project" value="InterPro"/>
</dbReference>
<dbReference type="HAMAP" id="MF_01152">
    <property type="entry name" value="DnaJ"/>
    <property type="match status" value="1"/>
</dbReference>
<dbReference type="InterPro" id="IPR036869">
    <property type="entry name" value="J_dom_sf"/>
</dbReference>
<keyword evidence="8" id="KW-0235">DNA replication</keyword>
<feature type="domain" description="J" evidence="10">
    <location>
        <begin position="3"/>
        <end position="64"/>
    </location>
</feature>
<gene>
    <name evidence="8" type="primary">dnaJ</name>
    <name evidence="12" type="ORF">A2365_02525</name>
</gene>
<comment type="function">
    <text evidence="8">Participates actively in the response to hyperosmotic and heat shock by preventing the aggregation of stress-denatured proteins and by disaggregating proteins, also in an autonomous, DnaK-independent fashion. Unfolded proteins bind initially to DnaJ; upon interaction with the DnaJ-bound protein, DnaK hydrolyzes its bound ATP, resulting in the formation of a stable complex. GrpE releases ADP from DnaK; ATP binding to DnaK triggers the release of the substrate protein, thus completing the reaction cycle. Several rounds of ATP-dependent interactions between DnaJ, DnaK and GrpE are required for fully efficient folding. Also involved, together with DnaK and GrpE, in the DNA replication of plasmids through activation of initiation proteins.</text>
</comment>
<dbReference type="GO" id="GO:0051082">
    <property type="term" value="F:unfolded protein binding"/>
    <property type="evidence" value="ECO:0007669"/>
    <property type="project" value="UniProtKB-UniRule"/>
</dbReference>
<dbReference type="CDD" id="cd10747">
    <property type="entry name" value="DnaJ_C"/>
    <property type="match status" value="1"/>
</dbReference>
<evidence type="ECO:0000256" key="1">
    <source>
        <dbReference type="ARBA" id="ARBA00022723"/>
    </source>
</evidence>
<dbReference type="CDD" id="cd06257">
    <property type="entry name" value="DnaJ"/>
    <property type="match status" value="1"/>
</dbReference>
<dbReference type="PRINTS" id="PR00625">
    <property type="entry name" value="JDOMAIN"/>
</dbReference>
<dbReference type="GO" id="GO:0005737">
    <property type="term" value="C:cytoplasm"/>
    <property type="evidence" value="ECO:0007669"/>
    <property type="project" value="UniProtKB-SubCell"/>
</dbReference>
<feature type="domain" description="CR-type" evidence="11">
    <location>
        <begin position="134"/>
        <end position="216"/>
    </location>
</feature>
<feature type="repeat" description="CXXCXGXG motif" evidence="8">
    <location>
        <begin position="204"/>
        <end position="211"/>
    </location>
</feature>
<evidence type="ECO:0000256" key="5">
    <source>
        <dbReference type="ARBA" id="ARBA00023186"/>
    </source>
</evidence>
<feature type="binding site" evidence="8">
    <location>
        <position position="147"/>
    </location>
    <ligand>
        <name>Zn(2+)</name>
        <dbReference type="ChEBI" id="CHEBI:29105"/>
        <label>1</label>
    </ligand>
</feature>
<dbReference type="Pfam" id="PF01556">
    <property type="entry name" value="DnaJ_C"/>
    <property type="match status" value="1"/>
</dbReference>
<dbReference type="FunFam" id="2.60.260.20:FF:000005">
    <property type="entry name" value="Chaperone protein dnaJ 1, mitochondrial"/>
    <property type="match status" value="1"/>
</dbReference>
<feature type="binding site" evidence="8">
    <location>
        <position position="190"/>
    </location>
    <ligand>
        <name>Zn(2+)</name>
        <dbReference type="ChEBI" id="CHEBI:29105"/>
        <label>2</label>
    </ligand>
</feature>
<comment type="subunit">
    <text evidence="8">Homodimer.</text>
</comment>
<feature type="binding site" evidence="8">
    <location>
        <position position="167"/>
    </location>
    <ligand>
        <name>Zn(2+)</name>
        <dbReference type="ChEBI" id="CHEBI:29105"/>
        <label>2</label>
    </ligand>
</feature>
<dbReference type="Gene3D" id="2.10.230.10">
    <property type="entry name" value="Heat shock protein DnaJ, cysteine-rich domain"/>
    <property type="match status" value="1"/>
</dbReference>
<feature type="repeat" description="CXXCXGXG motif" evidence="8">
    <location>
        <begin position="164"/>
        <end position="171"/>
    </location>
</feature>
<evidence type="ECO:0000256" key="7">
    <source>
        <dbReference type="ARBA" id="ARBA00067609"/>
    </source>
</evidence>
<feature type="repeat" description="CXXCXGXG motif" evidence="8">
    <location>
        <begin position="190"/>
        <end position="197"/>
    </location>
</feature>
<keyword evidence="4 8" id="KW-0862">Zinc</keyword>
<evidence type="ECO:0000256" key="4">
    <source>
        <dbReference type="ARBA" id="ARBA00022833"/>
    </source>
</evidence>
<comment type="subcellular location">
    <subcellularLocation>
        <location evidence="8">Cytoplasm</location>
    </subcellularLocation>
</comment>
<dbReference type="PROSITE" id="PS51188">
    <property type="entry name" value="ZF_CR"/>
    <property type="match status" value="1"/>
</dbReference>
<dbReference type="Pfam" id="PF00226">
    <property type="entry name" value="DnaJ"/>
    <property type="match status" value="1"/>
</dbReference>
<dbReference type="Gene3D" id="1.10.287.110">
    <property type="entry name" value="DnaJ domain"/>
    <property type="match status" value="1"/>
</dbReference>
<dbReference type="SUPFAM" id="SSF46565">
    <property type="entry name" value="Chaperone J-domain"/>
    <property type="match status" value="1"/>
</dbReference>
<comment type="cofactor">
    <cofactor evidence="8">
        <name>Zn(2+)</name>
        <dbReference type="ChEBI" id="CHEBI:29105"/>
    </cofactor>
    <text evidence="8">Binds 2 Zn(2+) ions per monomer.</text>
</comment>
<dbReference type="GO" id="GO:0031072">
    <property type="term" value="F:heat shock protein binding"/>
    <property type="evidence" value="ECO:0007669"/>
    <property type="project" value="InterPro"/>
</dbReference>
<feature type="binding site" evidence="8">
    <location>
        <position position="207"/>
    </location>
    <ligand>
        <name>Zn(2+)</name>
        <dbReference type="ChEBI" id="CHEBI:29105"/>
        <label>1</label>
    </ligand>
</feature>
<name>A0A1G2EMG7_9BACT</name>